<evidence type="ECO:0000256" key="7">
    <source>
        <dbReference type="ARBA" id="ARBA00022989"/>
    </source>
</evidence>
<comment type="similarity">
    <text evidence="2 10">Belongs to the glycosyltransferase 31 family.</text>
</comment>
<dbReference type="EC" id="2.4.1.-" evidence="10"/>
<evidence type="ECO:0000256" key="5">
    <source>
        <dbReference type="ARBA" id="ARBA00022692"/>
    </source>
</evidence>
<dbReference type="InterPro" id="IPR002659">
    <property type="entry name" value="Glyco_trans_31"/>
</dbReference>
<gene>
    <name evidence="11" type="ORF">LSH36_687g01017</name>
</gene>
<dbReference type="EMBL" id="JAODUP010000687">
    <property type="protein sequence ID" value="KAK2145335.1"/>
    <property type="molecule type" value="Genomic_DNA"/>
</dbReference>
<evidence type="ECO:0000256" key="6">
    <source>
        <dbReference type="ARBA" id="ARBA00022968"/>
    </source>
</evidence>
<comment type="subcellular location">
    <subcellularLocation>
        <location evidence="1 10">Golgi apparatus membrane</location>
        <topology evidence="1 10">Single-pass type II membrane protein</topology>
    </subcellularLocation>
</comment>
<accession>A0AAD9J3I9</accession>
<evidence type="ECO:0000256" key="8">
    <source>
        <dbReference type="ARBA" id="ARBA00023034"/>
    </source>
</evidence>
<evidence type="ECO:0000256" key="3">
    <source>
        <dbReference type="ARBA" id="ARBA00022676"/>
    </source>
</evidence>
<keyword evidence="3 10" id="KW-0328">Glycosyltransferase</keyword>
<dbReference type="Gene3D" id="3.90.550.50">
    <property type="match status" value="1"/>
</dbReference>
<evidence type="ECO:0000256" key="1">
    <source>
        <dbReference type="ARBA" id="ARBA00004323"/>
    </source>
</evidence>
<evidence type="ECO:0000256" key="2">
    <source>
        <dbReference type="ARBA" id="ARBA00008661"/>
    </source>
</evidence>
<dbReference type="AlphaFoldDB" id="A0AAD9J3I9"/>
<keyword evidence="8 10" id="KW-0333">Golgi apparatus</keyword>
<dbReference type="GO" id="GO:0006493">
    <property type="term" value="P:protein O-linked glycosylation"/>
    <property type="evidence" value="ECO:0007669"/>
    <property type="project" value="TreeGrafter"/>
</dbReference>
<protein>
    <recommendedName>
        <fullName evidence="10">Hexosyltransferase</fullName>
        <ecNumber evidence="10">2.4.1.-</ecNumber>
    </recommendedName>
</protein>
<keyword evidence="5 10" id="KW-0812">Transmembrane</keyword>
<feature type="transmembrane region" description="Helical" evidence="10">
    <location>
        <begin position="12"/>
        <end position="30"/>
    </location>
</feature>
<evidence type="ECO:0000256" key="4">
    <source>
        <dbReference type="ARBA" id="ARBA00022679"/>
    </source>
</evidence>
<reference evidence="11" key="1">
    <citation type="journal article" date="2023" name="Mol. Biol. Evol.">
        <title>Third-Generation Sequencing Reveals the Adaptive Role of the Epigenome in Three Deep-Sea Polychaetes.</title>
        <authorList>
            <person name="Perez M."/>
            <person name="Aroh O."/>
            <person name="Sun Y."/>
            <person name="Lan Y."/>
            <person name="Juniper S.K."/>
            <person name="Young C.R."/>
            <person name="Angers B."/>
            <person name="Qian P.Y."/>
        </authorList>
    </citation>
    <scope>NUCLEOTIDE SEQUENCE</scope>
    <source>
        <strain evidence="11">P08H-3</strain>
    </source>
</reference>
<evidence type="ECO:0000256" key="9">
    <source>
        <dbReference type="ARBA" id="ARBA00023136"/>
    </source>
</evidence>
<dbReference type="Proteomes" id="UP001208570">
    <property type="component" value="Unassembled WGS sequence"/>
</dbReference>
<evidence type="ECO:0000256" key="10">
    <source>
        <dbReference type="RuleBase" id="RU363063"/>
    </source>
</evidence>
<name>A0AAD9J3I9_9ANNE</name>
<keyword evidence="7 10" id="KW-1133">Transmembrane helix</keyword>
<dbReference type="PANTHER" id="PTHR11214">
    <property type="entry name" value="BETA-1,3-N-ACETYLGLUCOSAMINYLTRANSFERASE"/>
    <property type="match status" value="1"/>
</dbReference>
<proteinExistence type="inferred from homology"/>
<evidence type="ECO:0000313" key="11">
    <source>
        <dbReference type="EMBL" id="KAK2145335.1"/>
    </source>
</evidence>
<dbReference type="GO" id="GO:0000139">
    <property type="term" value="C:Golgi membrane"/>
    <property type="evidence" value="ECO:0007669"/>
    <property type="project" value="UniProtKB-SubCell"/>
</dbReference>
<comment type="caution">
    <text evidence="11">The sequence shown here is derived from an EMBL/GenBank/DDBJ whole genome shotgun (WGS) entry which is preliminary data.</text>
</comment>
<organism evidence="11 12">
    <name type="scientific">Paralvinella palmiformis</name>
    <dbReference type="NCBI Taxonomy" id="53620"/>
    <lineage>
        <taxon>Eukaryota</taxon>
        <taxon>Metazoa</taxon>
        <taxon>Spiralia</taxon>
        <taxon>Lophotrochozoa</taxon>
        <taxon>Annelida</taxon>
        <taxon>Polychaeta</taxon>
        <taxon>Sedentaria</taxon>
        <taxon>Canalipalpata</taxon>
        <taxon>Terebellida</taxon>
        <taxon>Terebelliformia</taxon>
        <taxon>Alvinellidae</taxon>
        <taxon>Paralvinella</taxon>
    </lineage>
</organism>
<keyword evidence="12" id="KW-1185">Reference proteome</keyword>
<dbReference type="GO" id="GO:0016758">
    <property type="term" value="F:hexosyltransferase activity"/>
    <property type="evidence" value="ECO:0007669"/>
    <property type="project" value="InterPro"/>
</dbReference>
<dbReference type="PANTHER" id="PTHR11214:SF378">
    <property type="entry name" value="BETA-1,3-GALACTOSYLTRANSFERASE 4"/>
    <property type="match status" value="1"/>
</dbReference>
<evidence type="ECO:0000313" key="12">
    <source>
        <dbReference type="Proteomes" id="UP001208570"/>
    </source>
</evidence>
<keyword evidence="9 10" id="KW-0472">Membrane</keyword>
<keyword evidence="6 10" id="KW-0735">Signal-anchor</keyword>
<keyword evidence="4" id="KW-0808">Transferase</keyword>
<dbReference type="Pfam" id="PF01762">
    <property type="entry name" value="Galactosyl_T"/>
    <property type="match status" value="1"/>
</dbReference>
<sequence length="391" mass="44313">MFLSRMWRLLPGKHLVITFTVMNVILMLLYKRMAQVYKLDVTIAGLEQSGSDPASFGQLDERGRFLRDVDGTMNGSELANGSDSASTVSVDGTAANGETYVVGDFISEPNINCRVNKLVIVYVYSERDHLEKRQLIRDTWGNLSQYDDFSQYELRLFFVTGRKDGDTDLMDDLKVEVSTFNDLLVGDFNDSPENLTLKGLNALFWIRANCPLNRIRFVFKTDDDVFVNLYAILNYVTSIGEGSRWHFLCLVNKVRSPKGSVEDNNTPKTTAIPEETYSTHCSGAGYGMSTHGLRLVLASCFAAPLIPEENIFFSSRCIRRVFPETTIRYRPLRRSLCLVDSKALKADLSTVRLRDIAKLILVHQLAPQYWPDVYDVVRRLRIKVRSKGAIT</sequence>